<evidence type="ECO:0000256" key="6">
    <source>
        <dbReference type="SAM" id="Phobius"/>
    </source>
</evidence>
<keyword evidence="8" id="KW-1185">Reference proteome</keyword>
<protein>
    <submittedName>
        <fullName evidence="7">Iron export ABC transporter permease subunit FetB</fullName>
    </submittedName>
</protein>
<evidence type="ECO:0000313" key="7">
    <source>
        <dbReference type="EMBL" id="APG26503.1"/>
    </source>
</evidence>
<dbReference type="InterPro" id="IPR005226">
    <property type="entry name" value="UPF0014_fam"/>
</dbReference>
<dbReference type="EMBL" id="CP015519">
    <property type="protein sequence ID" value="APG26503.1"/>
    <property type="molecule type" value="Genomic_DNA"/>
</dbReference>
<dbReference type="OrthoDB" id="9791807at2"/>
<dbReference type="RefSeq" id="WP_072282463.1">
    <property type="nucleotide sequence ID" value="NZ_CP015519.1"/>
</dbReference>
<evidence type="ECO:0000256" key="5">
    <source>
        <dbReference type="ARBA" id="ARBA00023136"/>
    </source>
</evidence>
<name>A0A1L3GKM7_9BACT</name>
<comment type="similarity">
    <text evidence="2">Belongs to the UPF0014 family.</text>
</comment>
<evidence type="ECO:0000256" key="4">
    <source>
        <dbReference type="ARBA" id="ARBA00022989"/>
    </source>
</evidence>
<keyword evidence="4 6" id="KW-1133">Transmembrane helix</keyword>
<organism evidence="7 8">
    <name type="scientific">Syntrophotalea acetylenivorans</name>
    <dbReference type="NCBI Taxonomy" id="1842532"/>
    <lineage>
        <taxon>Bacteria</taxon>
        <taxon>Pseudomonadati</taxon>
        <taxon>Thermodesulfobacteriota</taxon>
        <taxon>Desulfuromonadia</taxon>
        <taxon>Desulfuromonadales</taxon>
        <taxon>Syntrophotaleaceae</taxon>
        <taxon>Syntrophotalea</taxon>
    </lineage>
</organism>
<dbReference type="PANTHER" id="PTHR30028:SF0">
    <property type="entry name" value="PROTEIN ALUMINUM SENSITIVE 3"/>
    <property type="match status" value="1"/>
</dbReference>
<dbReference type="Proteomes" id="UP000182517">
    <property type="component" value="Chromosome"/>
</dbReference>
<dbReference type="STRING" id="1842532.A7E78_00655"/>
<evidence type="ECO:0000256" key="3">
    <source>
        <dbReference type="ARBA" id="ARBA00022692"/>
    </source>
</evidence>
<feature type="transmembrane region" description="Helical" evidence="6">
    <location>
        <begin position="39"/>
        <end position="61"/>
    </location>
</feature>
<feature type="transmembrane region" description="Helical" evidence="6">
    <location>
        <begin position="184"/>
        <end position="204"/>
    </location>
</feature>
<gene>
    <name evidence="7" type="ORF">A7E78_00655</name>
</gene>
<keyword evidence="3 6" id="KW-0812">Transmembrane</keyword>
<comment type="subcellular location">
    <subcellularLocation>
        <location evidence="1">Membrane</location>
        <topology evidence="1">Multi-pass membrane protein</topology>
    </subcellularLocation>
</comment>
<sequence length="260" mass="28227">MSAQEIIALAPHDLLWAYGALLLAAALAWQHRIGQSRDLLWGSLRMVLQLLAVGYALRWIFAARHPLPTVLMLLVMGGFSLQIMAGRLRHKLPGFYRIVSLSLFAGCGGVTLYFCLLVVAPSPWYEPRYLIPLAGMIIGNSINGACLAVERLAAEMKERQAEIEAALCLGASPRMACQEPLRNAFRAALLPMVNTMAAMGVVSLPGMMTGQILSGTDPLIAVKYQIAIMCAIVGSVALTSALLLLQGYRTYFTDAHQLRS</sequence>
<evidence type="ECO:0000313" key="8">
    <source>
        <dbReference type="Proteomes" id="UP000182517"/>
    </source>
</evidence>
<evidence type="ECO:0000256" key="2">
    <source>
        <dbReference type="ARBA" id="ARBA00005268"/>
    </source>
</evidence>
<dbReference type="AlphaFoldDB" id="A0A1L3GKM7"/>
<dbReference type="KEGG" id="pef:A7E78_00655"/>
<feature type="transmembrane region" description="Helical" evidence="6">
    <location>
        <begin position="129"/>
        <end position="149"/>
    </location>
</feature>
<feature type="transmembrane region" description="Helical" evidence="6">
    <location>
        <begin position="224"/>
        <end position="245"/>
    </location>
</feature>
<proteinExistence type="inferred from homology"/>
<reference evidence="7 8" key="1">
    <citation type="journal article" date="2017" name="Genome Announc.">
        <title>Complete Genome Sequences of Two Acetylene-Fermenting Pelobacter acetylenicus Strains.</title>
        <authorList>
            <person name="Sutton J.M."/>
            <person name="Baesman S.M."/>
            <person name="Fierst J.L."/>
            <person name="Poret-Peterson A.T."/>
            <person name="Oremland R.S."/>
            <person name="Dunlap D.S."/>
            <person name="Akob D.M."/>
        </authorList>
    </citation>
    <scope>NUCLEOTIDE SEQUENCE [LARGE SCALE GENOMIC DNA]</scope>
    <source>
        <strain evidence="7 8">SFB93</strain>
    </source>
</reference>
<dbReference type="GO" id="GO:0005886">
    <property type="term" value="C:plasma membrane"/>
    <property type="evidence" value="ECO:0007669"/>
    <property type="project" value="TreeGrafter"/>
</dbReference>
<evidence type="ECO:0000256" key="1">
    <source>
        <dbReference type="ARBA" id="ARBA00004141"/>
    </source>
</evidence>
<feature type="transmembrane region" description="Helical" evidence="6">
    <location>
        <begin position="67"/>
        <end position="86"/>
    </location>
</feature>
<feature type="transmembrane region" description="Helical" evidence="6">
    <location>
        <begin position="98"/>
        <end position="123"/>
    </location>
</feature>
<accession>A0A1L3GKM7</accession>
<feature type="transmembrane region" description="Helical" evidence="6">
    <location>
        <begin position="6"/>
        <end position="27"/>
    </location>
</feature>
<dbReference type="PANTHER" id="PTHR30028">
    <property type="entry name" value="UPF0014 INNER MEMBRANE PROTEIN YBBM-RELATED"/>
    <property type="match status" value="1"/>
</dbReference>
<keyword evidence="5 6" id="KW-0472">Membrane</keyword>
<dbReference type="Pfam" id="PF03649">
    <property type="entry name" value="UPF0014"/>
    <property type="match status" value="1"/>
</dbReference>